<reference evidence="1 2" key="1">
    <citation type="journal article" date="2010" name="Appl. Environ. Microbiol.">
        <title>The genome sequence of the crenarchaeon Acidilobus saccharovorans supports a new order, Acidilobales, and suggests an important ecological role in terrestrial acidic hot springs.</title>
        <authorList>
            <person name="Mardanov A.V."/>
            <person name="Svetlitchnyi V.A."/>
            <person name="Beletsky A.V."/>
            <person name="Prokofeva M.I."/>
            <person name="Bonch-Osmolovskaya E.A."/>
            <person name="Ravin N.V."/>
            <person name="Skryabin K.G."/>
        </authorList>
    </citation>
    <scope>NUCLEOTIDE SEQUENCE [LARGE SCALE GENOMIC DNA]</scope>
    <source>
        <strain evidence="2">DSM 16705 / JCM 18335 / VKM B-2471 / 345-15</strain>
    </source>
</reference>
<name>D9Q2A8_ACIS3</name>
<dbReference type="STRING" id="666510.ASAC_1041"/>
<dbReference type="HOGENOM" id="CLU_2032751_0_0_2"/>
<protein>
    <submittedName>
        <fullName evidence="1">Uncharacterized protein</fullName>
    </submittedName>
</protein>
<keyword evidence="2" id="KW-1185">Reference proteome</keyword>
<evidence type="ECO:0000313" key="1">
    <source>
        <dbReference type="EMBL" id="ADL19446.1"/>
    </source>
</evidence>
<dbReference type="Proteomes" id="UP000000346">
    <property type="component" value="Chromosome"/>
</dbReference>
<proteinExistence type="predicted"/>
<dbReference type="KEGG" id="asc:ASAC_1041"/>
<evidence type="ECO:0000313" key="2">
    <source>
        <dbReference type="Proteomes" id="UP000000346"/>
    </source>
</evidence>
<sequence length="121" mass="13072">MMSCRCHGKEGLELILCLAPPPGDHEVSIDIGKGREVIINSTGIYVRAIVSDDYLPFIRTTSLAVSEITLKKFGLKYEDLLCKTVRGLLEASNHGSETAAALVKECNDMITSILSNCGEGD</sequence>
<dbReference type="InParanoid" id="D9Q2A8"/>
<organism evidence="1 2">
    <name type="scientific">Acidilobus saccharovorans (strain DSM 16705 / JCM 18335 / VKM B-2471 / 345-15)</name>
    <dbReference type="NCBI Taxonomy" id="666510"/>
    <lineage>
        <taxon>Archaea</taxon>
        <taxon>Thermoproteota</taxon>
        <taxon>Thermoprotei</taxon>
        <taxon>Acidilobales</taxon>
        <taxon>Acidilobaceae</taxon>
        <taxon>Acidilobus</taxon>
    </lineage>
</organism>
<accession>D9Q2A8</accession>
<dbReference type="eggNOG" id="arCOG13726">
    <property type="taxonomic scope" value="Archaea"/>
</dbReference>
<dbReference type="AlphaFoldDB" id="D9Q2A8"/>
<gene>
    <name evidence="1" type="ordered locus">ASAC_1041</name>
</gene>
<dbReference type="EMBL" id="CP001742">
    <property type="protein sequence ID" value="ADL19446.1"/>
    <property type="molecule type" value="Genomic_DNA"/>
</dbReference>